<feature type="transmembrane region" description="Helical" evidence="2">
    <location>
        <begin position="87"/>
        <end position="106"/>
    </location>
</feature>
<evidence type="ECO:0000313" key="4">
    <source>
        <dbReference type="Proteomes" id="UP000323565"/>
    </source>
</evidence>
<evidence type="ECO:0000256" key="1">
    <source>
        <dbReference type="SAM" id="MobiDB-lite"/>
    </source>
</evidence>
<keyword evidence="2" id="KW-1133">Transmembrane helix</keyword>
<evidence type="ECO:0000313" key="3">
    <source>
        <dbReference type="EMBL" id="QEH93550.1"/>
    </source>
</evidence>
<feature type="transmembrane region" description="Helical" evidence="2">
    <location>
        <begin position="308"/>
        <end position="325"/>
    </location>
</feature>
<organism evidence="3 4">
    <name type="scientific">Dermacoccus abyssi</name>
    <dbReference type="NCBI Taxonomy" id="322596"/>
    <lineage>
        <taxon>Bacteria</taxon>
        <taxon>Bacillati</taxon>
        <taxon>Actinomycetota</taxon>
        <taxon>Actinomycetes</taxon>
        <taxon>Micrococcales</taxon>
        <taxon>Dermacoccaceae</taxon>
        <taxon>Dermacoccus</taxon>
    </lineage>
</organism>
<reference evidence="3 4" key="1">
    <citation type="submission" date="2019-08" db="EMBL/GenBank/DDBJ databases">
        <title>Dermacoccus abyssi strain HZAU 226, whole genome Nanopore sequencing project.</title>
        <authorList>
            <person name="Guo A."/>
            <person name="Zhang X."/>
            <person name="Ruan Y."/>
            <person name="Liu W."/>
            <person name="Chen Q."/>
            <person name="Gu L."/>
        </authorList>
    </citation>
    <scope>NUCLEOTIDE SEQUENCE [LARGE SCALE GENOMIC DNA]</scope>
    <source>
        <strain evidence="3 4">HZAU 226</strain>
    </source>
</reference>
<keyword evidence="2" id="KW-0472">Membrane</keyword>
<protein>
    <recommendedName>
        <fullName evidence="5">DUF1624 domain-containing protein</fullName>
    </recommendedName>
</protein>
<dbReference type="Proteomes" id="UP000323565">
    <property type="component" value="Chromosome"/>
</dbReference>
<name>A0ABX5ZCG1_9MICO</name>
<feature type="region of interest" description="Disordered" evidence="1">
    <location>
        <begin position="1"/>
        <end position="26"/>
    </location>
</feature>
<feature type="transmembrane region" description="Helical" evidence="2">
    <location>
        <begin position="183"/>
        <end position="202"/>
    </location>
</feature>
<feature type="transmembrane region" description="Helical" evidence="2">
    <location>
        <begin position="208"/>
        <end position="229"/>
    </location>
</feature>
<feature type="transmembrane region" description="Helical" evidence="2">
    <location>
        <begin position="56"/>
        <end position="75"/>
    </location>
</feature>
<proteinExistence type="predicted"/>
<feature type="transmembrane region" description="Helical" evidence="2">
    <location>
        <begin position="126"/>
        <end position="149"/>
    </location>
</feature>
<dbReference type="EMBL" id="CP043031">
    <property type="protein sequence ID" value="QEH93550.1"/>
    <property type="molecule type" value="Genomic_DNA"/>
</dbReference>
<gene>
    <name evidence="3" type="ORF">FV141_08470</name>
</gene>
<feature type="transmembrane region" description="Helical" evidence="2">
    <location>
        <begin position="276"/>
        <end position="296"/>
    </location>
</feature>
<evidence type="ECO:0008006" key="5">
    <source>
        <dbReference type="Google" id="ProtNLM"/>
    </source>
</evidence>
<evidence type="ECO:0000256" key="2">
    <source>
        <dbReference type="SAM" id="Phobius"/>
    </source>
</evidence>
<sequence>MATRSRASRRGRSGRARRAPASVRGRDTRVDSLRGLVLIAMFVAHCAPSPGPLRLFNLTEFATAPLFALLIGIGAELGDRGSRGLPAAFVRAGIRAAVLVALGLWLETWGAQVDIVLLYLALPTLLAPLLARLPVTALAGVATALWASAPYFMESFGSKAAEAAVRGDQVGARLWNVVFTGTHYRLTTLLVFTCIGIILWRAMSSVRLNWHIAAAGAFSLLLAAGLMLAKEAGRIDFEPYSGTHLEVAFCALLVVGISGVWLGLAPDHVDIPLLSVAGAMTLSVYVVQIGYLAWYVRSYAPGQPDDSWANVAILTALGLVLPLLWRSAVPREPLTKGPIEGPTAVLTRIFH</sequence>
<keyword evidence="2" id="KW-0812">Transmembrane</keyword>
<keyword evidence="4" id="KW-1185">Reference proteome</keyword>
<accession>A0ABX5ZCG1</accession>
<feature type="compositionally biased region" description="Basic residues" evidence="1">
    <location>
        <begin position="1"/>
        <end position="18"/>
    </location>
</feature>
<feature type="transmembrane region" description="Helical" evidence="2">
    <location>
        <begin position="241"/>
        <end position="264"/>
    </location>
</feature>